<dbReference type="GO" id="GO:0070403">
    <property type="term" value="F:NAD+ binding"/>
    <property type="evidence" value="ECO:0007669"/>
    <property type="project" value="InterPro"/>
</dbReference>
<dbReference type="NCBIfam" id="NF005112">
    <property type="entry name" value="PRK06545.2-4"/>
    <property type="match status" value="1"/>
</dbReference>
<feature type="domain" description="Prephenate/arogenate dehydrogenase" evidence="3">
    <location>
        <begin position="10"/>
        <end position="299"/>
    </location>
</feature>
<dbReference type="NCBIfam" id="NF005111">
    <property type="entry name" value="PRK06545.2-3"/>
    <property type="match status" value="1"/>
</dbReference>
<dbReference type="PANTHER" id="PTHR21363">
    <property type="entry name" value="PREPHENATE DEHYDROGENASE"/>
    <property type="match status" value="1"/>
</dbReference>
<comment type="caution">
    <text evidence="4">The sequence shown here is derived from an EMBL/GenBank/DDBJ whole genome shotgun (WGS) entry which is preliminary data.</text>
</comment>
<dbReference type="InterPro" id="IPR046826">
    <property type="entry name" value="PDH_N"/>
</dbReference>
<evidence type="ECO:0000256" key="1">
    <source>
        <dbReference type="ARBA" id="ARBA00007964"/>
    </source>
</evidence>
<reference evidence="4 5" key="1">
    <citation type="submission" date="2018-05" db="EMBL/GenBank/DDBJ databases">
        <title>Brachybacterium sp. M1HQ-2T, whole genome shotgun sequence.</title>
        <authorList>
            <person name="Tuo L."/>
        </authorList>
    </citation>
    <scope>NUCLEOTIDE SEQUENCE [LARGE SCALE GENOMIC DNA]</scope>
    <source>
        <strain evidence="4 5">M1HQ-2</strain>
    </source>
</reference>
<evidence type="ECO:0000313" key="5">
    <source>
        <dbReference type="Proteomes" id="UP000245590"/>
    </source>
</evidence>
<dbReference type="Gene3D" id="3.40.50.720">
    <property type="entry name" value="NAD(P)-binding Rossmann-like Domain"/>
    <property type="match status" value="1"/>
</dbReference>
<keyword evidence="5" id="KW-1185">Reference proteome</keyword>
<comment type="similarity">
    <text evidence="1">Belongs to the prephenate/arogenate dehydrogenase family.</text>
</comment>
<dbReference type="GO" id="GO:0006571">
    <property type="term" value="P:tyrosine biosynthetic process"/>
    <property type="evidence" value="ECO:0007669"/>
    <property type="project" value="InterPro"/>
</dbReference>
<dbReference type="InterPro" id="IPR050812">
    <property type="entry name" value="Preph/Arog_dehydrog"/>
</dbReference>
<dbReference type="Proteomes" id="UP000245590">
    <property type="component" value="Unassembled WGS sequence"/>
</dbReference>
<evidence type="ECO:0000313" key="4">
    <source>
        <dbReference type="EMBL" id="PWH05755.1"/>
    </source>
</evidence>
<dbReference type="InterPro" id="IPR008927">
    <property type="entry name" value="6-PGluconate_DH-like_C_sf"/>
</dbReference>
<evidence type="ECO:0000259" key="3">
    <source>
        <dbReference type="PROSITE" id="PS51176"/>
    </source>
</evidence>
<dbReference type="AlphaFoldDB" id="A0A2U2RIY2"/>
<dbReference type="InterPro" id="IPR046825">
    <property type="entry name" value="PDH_C"/>
</dbReference>
<gene>
    <name evidence="4" type="ORF">DEO23_11160</name>
</gene>
<accession>A0A2U2RIY2</accession>
<dbReference type="EMBL" id="QFKX01000004">
    <property type="protein sequence ID" value="PWH05755.1"/>
    <property type="molecule type" value="Genomic_DNA"/>
</dbReference>
<protein>
    <submittedName>
        <fullName evidence="4">Prephenate dehydrogenase</fullName>
    </submittedName>
</protein>
<dbReference type="Pfam" id="PF02153">
    <property type="entry name" value="PDH_N"/>
    <property type="match status" value="1"/>
</dbReference>
<sequence>MSTTAPHLPSPVLIIGTGLIGGSLGLALGPAGVTVHVQDVSPGTTSLAVELGVGRPRTEEDAPPALVLVAAPPDVAASLVADALHSYPEALVVDVASVKRAVLESLRGEVSAGRLTEQDLTRYVGAHPMAGREVSGVIAARADLFLGRPFVICPHEGTERRDIAVLQQIAAELGSLPVVMEAARHDEAVARVSHAPQVLASLLATGLLEADEQALELAGQGLRDTTRIAASDPRLWVEILGANARALRPVLQTMGERLEGIQDALRTMEADPDPGVGSRRRLASLIADGNRGVHRIPGKHGSGTDTFTTVSVMVPDSPGELARLLTETGQIGVNLEDLHLEHSLGQRVGVAHIAVIPSHEDLLTRELAARGWSVLDG</sequence>
<dbReference type="RefSeq" id="WP_109276111.1">
    <property type="nucleotide sequence ID" value="NZ_QFKX01000004.1"/>
</dbReference>
<dbReference type="PANTHER" id="PTHR21363:SF0">
    <property type="entry name" value="PREPHENATE DEHYDROGENASE [NADP(+)]"/>
    <property type="match status" value="1"/>
</dbReference>
<dbReference type="PROSITE" id="PS51176">
    <property type="entry name" value="PDH_ADH"/>
    <property type="match status" value="1"/>
</dbReference>
<dbReference type="InterPro" id="IPR003099">
    <property type="entry name" value="Prephen_DH"/>
</dbReference>
<dbReference type="Pfam" id="PF20463">
    <property type="entry name" value="PDH_C"/>
    <property type="match status" value="1"/>
</dbReference>
<dbReference type="Gene3D" id="1.10.3660.10">
    <property type="entry name" value="6-phosphogluconate dehydrogenase C-terminal like domain"/>
    <property type="match status" value="1"/>
</dbReference>
<keyword evidence="2" id="KW-0560">Oxidoreductase</keyword>
<dbReference type="SUPFAM" id="SSF51735">
    <property type="entry name" value="NAD(P)-binding Rossmann-fold domains"/>
    <property type="match status" value="1"/>
</dbReference>
<dbReference type="OrthoDB" id="9802008at2"/>
<evidence type="ECO:0000256" key="2">
    <source>
        <dbReference type="ARBA" id="ARBA00023002"/>
    </source>
</evidence>
<dbReference type="InterPro" id="IPR036291">
    <property type="entry name" value="NAD(P)-bd_dom_sf"/>
</dbReference>
<dbReference type="GO" id="GO:0008977">
    <property type="term" value="F:prephenate dehydrogenase (NAD+) activity"/>
    <property type="evidence" value="ECO:0007669"/>
    <property type="project" value="InterPro"/>
</dbReference>
<organism evidence="4 5">
    <name type="scientific">Brachybacterium endophyticum</name>
    <dbReference type="NCBI Taxonomy" id="2182385"/>
    <lineage>
        <taxon>Bacteria</taxon>
        <taxon>Bacillati</taxon>
        <taxon>Actinomycetota</taxon>
        <taxon>Actinomycetes</taxon>
        <taxon>Micrococcales</taxon>
        <taxon>Dermabacteraceae</taxon>
        <taxon>Brachybacterium</taxon>
    </lineage>
</organism>
<name>A0A2U2RIY2_9MICO</name>
<dbReference type="SUPFAM" id="SSF48179">
    <property type="entry name" value="6-phosphogluconate dehydrogenase C-terminal domain-like"/>
    <property type="match status" value="1"/>
</dbReference>
<dbReference type="GO" id="GO:0004665">
    <property type="term" value="F:prephenate dehydrogenase (NADP+) activity"/>
    <property type="evidence" value="ECO:0007669"/>
    <property type="project" value="InterPro"/>
</dbReference>
<proteinExistence type="inferred from homology"/>